<dbReference type="SUPFAM" id="SSF52172">
    <property type="entry name" value="CheY-like"/>
    <property type="match status" value="1"/>
</dbReference>
<dbReference type="PROSITE" id="PS50110">
    <property type="entry name" value="RESPONSE_REGULATORY"/>
    <property type="match status" value="1"/>
</dbReference>
<dbReference type="CDD" id="cd00156">
    <property type="entry name" value="REC"/>
    <property type="match status" value="1"/>
</dbReference>
<dbReference type="Gene3D" id="2.40.10.220">
    <property type="entry name" value="predicted glycosyltransferase like domains"/>
    <property type="match status" value="2"/>
</dbReference>
<dbReference type="Gene3D" id="3.40.50.2300">
    <property type="match status" value="1"/>
</dbReference>
<dbReference type="KEGG" id="acp:A2cp1_4368"/>
<feature type="domain" description="Response regulatory" evidence="4">
    <location>
        <begin position="356"/>
        <end position="474"/>
    </location>
</feature>
<sequence length="487" mass="50270">MDTVELACIFVRAEGDRLLAAERLVLALPHVLGVGLDRCEFAFDASTRFLAVAVAARGEAATAAARARLAFWTARAGGRLLAPAEASDDERERLRAQVEACDLVAEGVLPADLLDAAGRFFGDAGAPAGRHRSAVARPVLCMDVGGPGWQGVQCDPKAGTLFVAAPIAPPPGDVLALALRLPGVARPVEARATVMDVRGPAQARPGAPAGYTLHLEDAPPALREALARKAAGASEVGAGTRATARFAVNGPVTVVALPPPDPAAQARIEYATASELASDWIENLSQGGAFVRTARPAEVGAQLVLRLALPNGVELSTPARVVFASASGMGVRFTLDAEADAILSAAVAQLSGRPRRALVVDDDALLRRMLADALTGRGFEVLTAADATEGLRVLAEEVLALDLLVTDVRMPGMDGAELVRRIRTVGGEADLAIVAVTGRLEEGLEPRLATAGADAVLEKALGVERIAQAADAVVERRRADPGGAPGH</sequence>
<reference evidence="5" key="1">
    <citation type="submission" date="2009-01" db="EMBL/GenBank/DDBJ databases">
        <title>Complete sequence of Anaeromyxobacter dehalogenans 2CP-1.</title>
        <authorList>
            <consortium name="US DOE Joint Genome Institute"/>
            <person name="Lucas S."/>
            <person name="Copeland A."/>
            <person name="Lapidus A."/>
            <person name="Glavina del Rio T."/>
            <person name="Dalin E."/>
            <person name="Tice H."/>
            <person name="Bruce D."/>
            <person name="Goodwin L."/>
            <person name="Pitluck S."/>
            <person name="Saunders E."/>
            <person name="Brettin T."/>
            <person name="Detter J.C."/>
            <person name="Han C."/>
            <person name="Larimer F."/>
            <person name="Land M."/>
            <person name="Hauser L."/>
            <person name="Kyrpides N."/>
            <person name="Ovchinnikova G."/>
            <person name="Beliaev A.S."/>
            <person name="Richardson P."/>
        </authorList>
    </citation>
    <scope>NUCLEOTIDE SEQUENCE</scope>
    <source>
        <strain evidence="5">2CP-1</strain>
    </source>
</reference>
<dbReference type="Pfam" id="PF07238">
    <property type="entry name" value="PilZ"/>
    <property type="match status" value="1"/>
</dbReference>
<name>B8JBS7_ANAD2</name>
<protein>
    <submittedName>
        <fullName evidence="5">Response regulator receiver modulated PilZ sensor protein</fullName>
    </submittedName>
</protein>
<dbReference type="AlphaFoldDB" id="B8JBS7"/>
<organism evidence="5 6">
    <name type="scientific">Anaeromyxobacter dehalogenans (strain ATCC BAA-258 / DSM 21875 / 2CP-1)</name>
    <dbReference type="NCBI Taxonomy" id="455488"/>
    <lineage>
        <taxon>Bacteria</taxon>
        <taxon>Pseudomonadati</taxon>
        <taxon>Myxococcota</taxon>
        <taxon>Myxococcia</taxon>
        <taxon>Myxococcales</taxon>
        <taxon>Cystobacterineae</taxon>
        <taxon>Anaeromyxobacteraceae</taxon>
        <taxon>Anaeromyxobacter</taxon>
    </lineage>
</organism>
<keyword evidence="6" id="KW-1185">Reference proteome</keyword>
<dbReference type="SUPFAM" id="SSF141371">
    <property type="entry name" value="PilZ domain-like"/>
    <property type="match status" value="1"/>
</dbReference>
<evidence type="ECO:0000313" key="6">
    <source>
        <dbReference type="Proteomes" id="UP000007089"/>
    </source>
</evidence>
<dbReference type="InterPro" id="IPR011006">
    <property type="entry name" value="CheY-like_superfamily"/>
</dbReference>
<dbReference type="HOGENOM" id="CLU_673770_0_0_7"/>
<evidence type="ECO:0000313" key="5">
    <source>
        <dbReference type="EMBL" id="ACL67685.1"/>
    </source>
</evidence>
<dbReference type="PANTHER" id="PTHR44591">
    <property type="entry name" value="STRESS RESPONSE REGULATOR PROTEIN 1"/>
    <property type="match status" value="1"/>
</dbReference>
<gene>
    <name evidence="5" type="ordered locus">A2cp1_4368</name>
</gene>
<dbReference type="Pfam" id="PF00072">
    <property type="entry name" value="Response_reg"/>
    <property type="match status" value="1"/>
</dbReference>
<dbReference type="InterPro" id="IPR050595">
    <property type="entry name" value="Bact_response_regulator"/>
</dbReference>
<dbReference type="GO" id="GO:0000160">
    <property type="term" value="P:phosphorelay signal transduction system"/>
    <property type="evidence" value="ECO:0007669"/>
    <property type="project" value="UniProtKB-KW"/>
</dbReference>
<dbReference type="RefSeq" id="WP_015935374.1">
    <property type="nucleotide sequence ID" value="NC_011891.1"/>
</dbReference>
<evidence type="ECO:0000259" key="4">
    <source>
        <dbReference type="PROSITE" id="PS50110"/>
    </source>
</evidence>
<evidence type="ECO:0000256" key="1">
    <source>
        <dbReference type="ARBA" id="ARBA00022553"/>
    </source>
</evidence>
<accession>B8JBS7</accession>
<feature type="modified residue" description="4-aspartylphosphate" evidence="3">
    <location>
        <position position="407"/>
    </location>
</feature>
<evidence type="ECO:0000256" key="2">
    <source>
        <dbReference type="ARBA" id="ARBA00023012"/>
    </source>
</evidence>
<dbReference type="InterPro" id="IPR009875">
    <property type="entry name" value="PilZ_domain"/>
</dbReference>
<evidence type="ECO:0000256" key="3">
    <source>
        <dbReference type="PROSITE-ProRule" id="PRU00169"/>
    </source>
</evidence>
<dbReference type="GO" id="GO:0035438">
    <property type="term" value="F:cyclic-di-GMP binding"/>
    <property type="evidence" value="ECO:0007669"/>
    <property type="project" value="InterPro"/>
</dbReference>
<dbReference type="PANTHER" id="PTHR44591:SF14">
    <property type="entry name" value="PROTEIN PILG"/>
    <property type="match status" value="1"/>
</dbReference>
<proteinExistence type="predicted"/>
<keyword evidence="2" id="KW-0902">Two-component regulatory system</keyword>
<dbReference type="SMART" id="SM00448">
    <property type="entry name" value="REC"/>
    <property type="match status" value="1"/>
</dbReference>
<keyword evidence="1 3" id="KW-0597">Phosphoprotein</keyword>
<dbReference type="InterPro" id="IPR001789">
    <property type="entry name" value="Sig_transdc_resp-reg_receiver"/>
</dbReference>
<dbReference type="EMBL" id="CP001359">
    <property type="protein sequence ID" value="ACL67685.1"/>
    <property type="molecule type" value="Genomic_DNA"/>
</dbReference>
<dbReference type="Proteomes" id="UP000007089">
    <property type="component" value="Chromosome"/>
</dbReference>